<feature type="region of interest" description="Disordered" evidence="1">
    <location>
        <begin position="1"/>
        <end position="175"/>
    </location>
</feature>
<dbReference type="EMBL" id="JH993041">
    <property type="protein sequence ID" value="EKX39197.1"/>
    <property type="molecule type" value="Genomic_DNA"/>
</dbReference>
<reference evidence="4" key="2">
    <citation type="submission" date="2012-11" db="EMBL/GenBank/DDBJ databases">
        <authorList>
            <person name="Kuo A."/>
            <person name="Curtis B.A."/>
            <person name="Tanifuji G."/>
            <person name="Burki F."/>
            <person name="Gruber A."/>
            <person name="Irimia M."/>
            <person name="Maruyama S."/>
            <person name="Arias M.C."/>
            <person name="Ball S.G."/>
            <person name="Gile G.H."/>
            <person name="Hirakawa Y."/>
            <person name="Hopkins J.F."/>
            <person name="Rensing S.A."/>
            <person name="Schmutz J."/>
            <person name="Symeonidi A."/>
            <person name="Elias M."/>
            <person name="Eveleigh R.J."/>
            <person name="Herman E.K."/>
            <person name="Klute M.J."/>
            <person name="Nakayama T."/>
            <person name="Obornik M."/>
            <person name="Reyes-Prieto A."/>
            <person name="Armbrust E.V."/>
            <person name="Aves S.J."/>
            <person name="Beiko R.G."/>
            <person name="Coutinho P."/>
            <person name="Dacks J.B."/>
            <person name="Durnford D.G."/>
            <person name="Fast N.M."/>
            <person name="Green B.R."/>
            <person name="Grisdale C."/>
            <person name="Hempe F."/>
            <person name="Henrissat B."/>
            <person name="Hoppner M.P."/>
            <person name="Ishida K.-I."/>
            <person name="Kim E."/>
            <person name="Koreny L."/>
            <person name="Kroth P.G."/>
            <person name="Liu Y."/>
            <person name="Malik S.-B."/>
            <person name="Maier U.G."/>
            <person name="McRose D."/>
            <person name="Mock T."/>
            <person name="Neilson J.A."/>
            <person name="Onodera N.T."/>
            <person name="Poole A.M."/>
            <person name="Pritham E.J."/>
            <person name="Richards T.A."/>
            <person name="Rocap G."/>
            <person name="Roy S.W."/>
            <person name="Sarai C."/>
            <person name="Schaack S."/>
            <person name="Shirato S."/>
            <person name="Slamovits C.H."/>
            <person name="Spencer D.F."/>
            <person name="Suzuki S."/>
            <person name="Worden A.Z."/>
            <person name="Zauner S."/>
            <person name="Barry K."/>
            <person name="Bell C."/>
            <person name="Bharti A.K."/>
            <person name="Crow J.A."/>
            <person name="Grimwood J."/>
            <person name="Kramer R."/>
            <person name="Lindquist E."/>
            <person name="Lucas S."/>
            <person name="Salamov A."/>
            <person name="McFadden G.I."/>
            <person name="Lane C.E."/>
            <person name="Keeling P.J."/>
            <person name="Gray M.W."/>
            <person name="Grigoriev I.V."/>
            <person name="Archibald J.M."/>
        </authorList>
    </citation>
    <scope>NUCLEOTIDE SEQUENCE</scope>
    <source>
        <strain evidence="4">CCMP2712</strain>
    </source>
</reference>
<dbReference type="GeneID" id="17295970"/>
<feature type="compositionally biased region" description="Polar residues" evidence="1">
    <location>
        <begin position="55"/>
        <end position="64"/>
    </location>
</feature>
<reference evidence="2 4" key="1">
    <citation type="journal article" date="2012" name="Nature">
        <title>Algal genomes reveal evolutionary mosaicism and the fate of nucleomorphs.</title>
        <authorList>
            <consortium name="DOE Joint Genome Institute"/>
            <person name="Curtis B.A."/>
            <person name="Tanifuji G."/>
            <person name="Burki F."/>
            <person name="Gruber A."/>
            <person name="Irimia M."/>
            <person name="Maruyama S."/>
            <person name="Arias M.C."/>
            <person name="Ball S.G."/>
            <person name="Gile G.H."/>
            <person name="Hirakawa Y."/>
            <person name="Hopkins J.F."/>
            <person name="Kuo A."/>
            <person name="Rensing S.A."/>
            <person name="Schmutz J."/>
            <person name="Symeonidi A."/>
            <person name="Elias M."/>
            <person name="Eveleigh R.J."/>
            <person name="Herman E.K."/>
            <person name="Klute M.J."/>
            <person name="Nakayama T."/>
            <person name="Obornik M."/>
            <person name="Reyes-Prieto A."/>
            <person name="Armbrust E.V."/>
            <person name="Aves S.J."/>
            <person name="Beiko R.G."/>
            <person name="Coutinho P."/>
            <person name="Dacks J.B."/>
            <person name="Durnford D.G."/>
            <person name="Fast N.M."/>
            <person name="Green B.R."/>
            <person name="Grisdale C.J."/>
            <person name="Hempel F."/>
            <person name="Henrissat B."/>
            <person name="Hoppner M.P."/>
            <person name="Ishida K."/>
            <person name="Kim E."/>
            <person name="Koreny L."/>
            <person name="Kroth P.G."/>
            <person name="Liu Y."/>
            <person name="Malik S.B."/>
            <person name="Maier U.G."/>
            <person name="McRose D."/>
            <person name="Mock T."/>
            <person name="Neilson J.A."/>
            <person name="Onodera N.T."/>
            <person name="Poole A.M."/>
            <person name="Pritham E.J."/>
            <person name="Richards T.A."/>
            <person name="Rocap G."/>
            <person name="Roy S.W."/>
            <person name="Sarai C."/>
            <person name="Schaack S."/>
            <person name="Shirato S."/>
            <person name="Slamovits C.H."/>
            <person name="Spencer D.F."/>
            <person name="Suzuki S."/>
            <person name="Worden A.Z."/>
            <person name="Zauner S."/>
            <person name="Barry K."/>
            <person name="Bell C."/>
            <person name="Bharti A.K."/>
            <person name="Crow J.A."/>
            <person name="Grimwood J."/>
            <person name="Kramer R."/>
            <person name="Lindquist E."/>
            <person name="Lucas S."/>
            <person name="Salamov A."/>
            <person name="McFadden G.I."/>
            <person name="Lane C.E."/>
            <person name="Keeling P.J."/>
            <person name="Gray M.W."/>
            <person name="Grigoriev I.V."/>
            <person name="Archibald J.M."/>
        </authorList>
    </citation>
    <scope>NUCLEOTIDE SEQUENCE</scope>
    <source>
        <strain evidence="2 4">CCMP2712</strain>
    </source>
</reference>
<dbReference type="KEGG" id="gtt:GUITHDRAFT_164996"/>
<gene>
    <name evidence="2" type="ORF">GUITHDRAFT_164996</name>
</gene>
<organism evidence="2">
    <name type="scientific">Guillardia theta (strain CCMP2712)</name>
    <name type="common">Cryptophyte</name>
    <dbReference type="NCBI Taxonomy" id="905079"/>
    <lineage>
        <taxon>Eukaryota</taxon>
        <taxon>Cryptophyceae</taxon>
        <taxon>Pyrenomonadales</taxon>
        <taxon>Geminigeraceae</taxon>
        <taxon>Guillardia</taxon>
    </lineage>
</organism>
<evidence type="ECO:0000313" key="2">
    <source>
        <dbReference type="EMBL" id="EKX39197.1"/>
    </source>
</evidence>
<dbReference type="AlphaFoldDB" id="L1ISW4"/>
<dbReference type="HOGENOM" id="CLU_682325_0_0_1"/>
<keyword evidence="4" id="KW-1185">Reference proteome</keyword>
<dbReference type="Proteomes" id="UP000011087">
    <property type="component" value="Unassembled WGS sequence"/>
</dbReference>
<feature type="compositionally biased region" description="Basic and acidic residues" evidence="1">
    <location>
        <begin position="72"/>
        <end position="84"/>
    </location>
</feature>
<dbReference type="EnsemblProtists" id="EKX39197">
    <property type="protein sequence ID" value="EKX39197"/>
    <property type="gene ID" value="GUITHDRAFT_164996"/>
</dbReference>
<evidence type="ECO:0000313" key="4">
    <source>
        <dbReference type="Proteomes" id="UP000011087"/>
    </source>
</evidence>
<dbReference type="InterPro" id="IPR016192">
    <property type="entry name" value="APOBEC/CMP_deaminase_Zn-bd"/>
</dbReference>
<protein>
    <submittedName>
        <fullName evidence="2 3">Uncharacterized protein</fullName>
    </submittedName>
</protein>
<feature type="compositionally biased region" description="Basic and acidic residues" evidence="1">
    <location>
        <begin position="100"/>
        <end position="128"/>
    </location>
</feature>
<dbReference type="RefSeq" id="XP_005826177.1">
    <property type="nucleotide sequence ID" value="XM_005826120.1"/>
</dbReference>
<dbReference type="eggNOG" id="ENOG502SEKK">
    <property type="taxonomic scope" value="Eukaryota"/>
</dbReference>
<proteinExistence type="predicted"/>
<evidence type="ECO:0000313" key="3">
    <source>
        <dbReference type="EnsemblProtists" id="EKX39197"/>
    </source>
</evidence>
<dbReference type="GO" id="GO:0008270">
    <property type="term" value="F:zinc ion binding"/>
    <property type="evidence" value="ECO:0007669"/>
    <property type="project" value="InterPro"/>
</dbReference>
<reference evidence="3" key="3">
    <citation type="submission" date="2015-06" db="UniProtKB">
        <authorList>
            <consortium name="EnsemblProtists"/>
        </authorList>
    </citation>
    <scope>IDENTIFICATION</scope>
</reference>
<evidence type="ECO:0000256" key="1">
    <source>
        <dbReference type="SAM" id="MobiDB-lite"/>
    </source>
</evidence>
<dbReference type="GO" id="GO:0016787">
    <property type="term" value="F:hydrolase activity"/>
    <property type="evidence" value="ECO:0007669"/>
    <property type="project" value="InterPro"/>
</dbReference>
<dbReference type="PaxDb" id="55529-EKX39197"/>
<feature type="compositionally biased region" description="Basic and acidic residues" evidence="1">
    <location>
        <begin position="44"/>
        <end position="54"/>
    </location>
</feature>
<sequence>MSSEFPWVRGGGAAEPLPHARQLPSLDASETEGKKKSRRRREKHHEGKQDENLPERTSSSTNKAQETDDTSNLDHEHKADEDKGRRRGRHRQEGKAANMPKDEHEQTAAKDTEISADEASRVKEEEGKQASAREQGDTKAGAQASAEAVGGSRSRGRNAERGHAESFTLPHVSPEDLMNEQDVSIPVAPCSKLCKRLMRHQVLGGKEEDSAMQGKTDVYVEATGTGVMEADLGSLCSLLPRHGRDKNLETCLDLIAALIASSFIFCQRAFLFLSSVALVGALDKFSKDQMAGWMLRGRYQFWLDMFLIASYTICFITNLVCTPLDDVLTSSFLRSPEWYKWTLGEEFQAKFTQWRTAHIMRSLFGLFGWVINSLETRNYLNNAPNKPLNDIYEKLFGKHAEGRT</sequence>
<dbReference type="PROSITE" id="PS00903">
    <property type="entry name" value="CYT_DCMP_DEAMINASES_1"/>
    <property type="match status" value="1"/>
</dbReference>
<accession>L1ISW4</accession>
<name>L1ISW4_GUITC</name>